<dbReference type="InterPro" id="IPR003441">
    <property type="entry name" value="NAC-dom"/>
</dbReference>
<sequence>MTAKTLLPPGFRFHPTDVELICYYLKRKVTGKSFRFEAISEIKLYKFAPWELPDKSCLRSKDLEWYFFCPRDRKYPKGSRANRATDIGYWKPTGKDKAIIHNSHTVGKRKTLVFHVGKPPQGNRTEWVMYEYRLEDKELVDAGSSQDMYVLCKIFQKSGPGPKIGEQYGAPFNEDDWEDDTIIENAFSFPCAPTSIPLDDHPVLLEPICQQSVASGHCEVSSTPDLPDADGMLLEQLAELLNDSPLHSENAHNKISSSAVLDENINEVSGVETGIYDELEDLSAEAGINDNLNYSGTMDREYELQPMLSELGSEQYVELNDLRFLWESDSSDLVMRDDLFDQYPLVENPGSFHLSNTYDHPFSIGSVTTAVTNDPLSVGADMVGDRSTLFLELEDLRSTPFCL</sequence>
<dbReference type="PROSITE" id="PS51005">
    <property type="entry name" value="NAC"/>
    <property type="match status" value="1"/>
</dbReference>
<dbReference type="RefSeq" id="XP_029117911.1">
    <property type="nucleotide sequence ID" value="XM_029262078.1"/>
</dbReference>
<dbReference type="Gene3D" id="2.170.150.80">
    <property type="entry name" value="NAC domain"/>
    <property type="match status" value="1"/>
</dbReference>
<dbReference type="RefSeq" id="XP_029117912.1">
    <property type="nucleotide sequence ID" value="XM_029262079.1"/>
</dbReference>
<keyword evidence="2" id="KW-0805">Transcription regulation</keyword>
<protein>
    <submittedName>
        <fullName evidence="8 9">NAC domain-containing protein 82</fullName>
    </submittedName>
</protein>
<dbReference type="PANTHER" id="PTHR31744">
    <property type="entry name" value="PROTEIN CUP-SHAPED COTYLEDON 2-RELATED"/>
    <property type="match status" value="1"/>
</dbReference>
<evidence type="ECO:0000256" key="1">
    <source>
        <dbReference type="ARBA" id="ARBA00004123"/>
    </source>
</evidence>
<keyword evidence="7" id="KW-1185">Reference proteome</keyword>
<dbReference type="GeneID" id="105035866"/>
<evidence type="ECO:0000313" key="12">
    <source>
        <dbReference type="RefSeq" id="XP_029117911.1"/>
    </source>
</evidence>
<evidence type="ECO:0000256" key="4">
    <source>
        <dbReference type="ARBA" id="ARBA00023163"/>
    </source>
</evidence>
<dbReference type="GO" id="GO:0005634">
    <property type="term" value="C:nucleus"/>
    <property type="evidence" value="ECO:0007669"/>
    <property type="project" value="UniProtKB-SubCell"/>
</dbReference>
<dbReference type="Pfam" id="PF02365">
    <property type="entry name" value="NAM"/>
    <property type="match status" value="1"/>
</dbReference>
<comment type="subcellular location">
    <subcellularLocation>
        <location evidence="1">Nucleus</location>
    </subcellularLocation>
</comment>
<dbReference type="SUPFAM" id="SSF101941">
    <property type="entry name" value="NAC domain"/>
    <property type="match status" value="1"/>
</dbReference>
<dbReference type="InterPro" id="IPR036093">
    <property type="entry name" value="NAC_dom_sf"/>
</dbReference>
<feature type="domain" description="NAC" evidence="6">
    <location>
        <begin position="7"/>
        <end position="157"/>
    </location>
</feature>
<keyword evidence="3" id="KW-0238">DNA-binding</keyword>
<dbReference type="Proteomes" id="UP000504607">
    <property type="component" value="Unplaced"/>
</dbReference>
<accession>A0A6I9QK66</accession>
<evidence type="ECO:0000313" key="9">
    <source>
        <dbReference type="RefSeq" id="XP_010909881.1"/>
    </source>
</evidence>
<dbReference type="AlphaFoldDB" id="A0A6I9QK66"/>
<evidence type="ECO:0000313" key="13">
    <source>
        <dbReference type="RefSeq" id="XP_029117912.1"/>
    </source>
</evidence>
<proteinExistence type="predicted"/>
<name>A0A6I9QK66_ELAGV</name>
<evidence type="ECO:0000259" key="6">
    <source>
        <dbReference type="PROSITE" id="PS51005"/>
    </source>
</evidence>
<dbReference type="PANTHER" id="PTHR31744:SF210">
    <property type="entry name" value="NAC DOMAIN-CONTAINING PROTEIN 86-LIKE"/>
    <property type="match status" value="1"/>
</dbReference>
<dbReference type="GO" id="GO:0006355">
    <property type="term" value="P:regulation of DNA-templated transcription"/>
    <property type="evidence" value="ECO:0007669"/>
    <property type="project" value="InterPro"/>
</dbReference>
<evidence type="ECO:0000313" key="10">
    <source>
        <dbReference type="RefSeq" id="XP_019703026.1"/>
    </source>
</evidence>
<organism evidence="7 9">
    <name type="scientific">Elaeis guineensis var. tenera</name>
    <name type="common">Oil palm</name>
    <dbReference type="NCBI Taxonomy" id="51953"/>
    <lineage>
        <taxon>Eukaryota</taxon>
        <taxon>Viridiplantae</taxon>
        <taxon>Streptophyta</taxon>
        <taxon>Embryophyta</taxon>
        <taxon>Tracheophyta</taxon>
        <taxon>Spermatophyta</taxon>
        <taxon>Magnoliopsida</taxon>
        <taxon>Liliopsida</taxon>
        <taxon>Arecaceae</taxon>
        <taxon>Arecoideae</taxon>
        <taxon>Cocoseae</taxon>
        <taxon>Elaeidinae</taxon>
        <taxon>Elaeis</taxon>
    </lineage>
</organism>
<dbReference type="OrthoDB" id="645697at2759"/>
<dbReference type="GO" id="GO:0003677">
    <property type="term" value="F:DNA binding"/>
    <property type="evidence" value="ECO:0007669"/>
    <property type="project" value="UniProtKB-KW"/>
</dbReference>
<dbReference type="RefSeq" id="XP_019703026.1">
    <property type="nucleotide sequence ID" value="XM_019847467.2"/>
</dbReference>
<dbReference type="RefSeq" id="XP_019703027.1">
    <property type="nucleotide sequence ID" value="XM_019847468.2"/>
</dbReference>
<evidence type="ECO:0000313" key="11">
    <source>
        <dbReference type="RefSeq" id="XP_019703027.1"/>
    </source>
</evidence>
<evidence type="ECO:0000313" key="7">
    <source>
        <dbReference type="Proteomes" id="UP000504607"/>
    </source>
</evidence>
<dbReference type="KEGG" id="egu:105035866"/>
<dbReference type="RefSeq" id="XP_010909881.1">
    <property type="nucleotide sequence ID" value="XM_010911579.3"/>
</dbReference>
<evidence type="ECO:0000256" key="5">
    <source>
        <dbReference type="ARBA" id="ARBA00023242"/>
    </source>
</evidence>
<dbReference type="RefSeq" id="XP_010909880.1">
    <property type="nucleotide sequence ID" value="XM_010911578.3"/>
</dbReference>
<dbReference type="FunFam" id="2.170.150.80:FF:000002">
    <property type="entry name" value="Nac domain-containing protein 86"/>
    <property type="match status" value="1"/>
</dbReference>
<evidence type="ECO:0000256" key="2">
    <source>
        <dbReference type="ARBA" id="ARBA00023015"/>
    </source>
</evidence>
<reference evidence="8 9" key="1">
    <citation type="submission" date="2025-04" db="UniProtKB">
        <authorList>
            <consortium name="RefSeq"/>
        </authorList>
    </citation>
    <scope>IDENTIFICATION</scope>
</reference>
<keyword evidence="5" id="KW-0539">Nucleus</keyword>
<keyword evidence="4" id="KW-0804">Transcription</keyword>
<evidence type="ECO:0000313" key="8">
    <source>
        <dbReference type="RefSeq" id="XP_010909880.1"/>
    </source>
</evidence>
<gene>
    <name evidence="8 9 10 11 12 13" type="primary">LOC105035866</name>
</gene>
<evidence type="ECO:0000256" key="3">
    <source>
        <dbReference type="ARBA" id="ARBA00023125"/>
    </source>
</evidence>